<dbReference type="FunFam" id="3.40.50.300:FF:000870">
    <property type="entry name" value="MutS protein homolog 4"/>
    <property type="match status" value="1"/>
</dbReference>
<comment type="function">
    <text evidence="8 9">This protein is involved in the repair of mismatches in DNA. It is possible that it carries out the mismatch recognition step. This protein has a weak ATPase activity.</text>
</comment>
<evidence type="ECO:0000256" key="10">
    <source>
        <dbReference type="RuleBase" id="RU003756"/>
    </source>
</evidence>
<dbReference type="Gene3D" id="1.10.1420.10">
    <property type="match status" value="2"/>
</dbReference>
<dbReference type="HAMAP" id="MF_00096">
    <property type="entry name" value="MutS"/>
    <property type="match status" value="1"/>
</dbReference>
<dbReference type="SMART" id="SM00533">
    <property type="entry name" value="MUTSd"/>
    <property type="match status" value="1"/>
</dbReference>
<dbReference type="InterPro" id="IPR007861">
    <property type="entry name" value="DNA_mismatch_repair_MutS_clamp"/>
</dbReference>
<evidence type="ECO:0000256" key="3">
    <source>
        <dbReference type="ARBA" id="ARBA00022741"/>
    </source>
</evidence>
<keyword evidence="3 9" id="KW-0547">Nucleotide-binding</keyword>
<dbReference type="SUPFAM" id="SSF53150">
    <property type="entry name" value="DNA repair protein MutS, domain II"/>
    <property type="match status" value="1"/>
</dbReference>
<dbReference type="SUPFAM" id="SSF48334">
    <property type="entry name" value="DNA repair protein MutS, domain III"/>
    <property type="match status" value="1"/>
</dbReference>
<keyword evidence="5 9" id="KW-0067">ATP-binding</keyword>
<evidence type="ECO:0000256" key="7">
    <source>
        <dbReference type="ARBA" id="ARBA00023204"/>
    </source>
</evidence>
<evidence type="ECO:0000256" key="8">
    <source>
        <dbReference type="ARBA" id="ARBA00024647"/>
    </source>
</evidence>
<organism evidence="12 13">
    <name type="scientific">Candidatus Limadaptatus stercoripullorum</name>
    <dbReference type="NCBI Taxonomy" id="2840846"/>
    <lineage>
        <taxon>Bacteria</taxon>
        <taxon>Bacillati</taxon>
        <taxon>Bacillota</taxon>
        <taxon>Clostridia</taxon>
        <taxon>Eubacteriales</taxon>
        <taxon>Candidatus Limadaptatus</taxon>
    </lineage>
</organism>
<comment type="caution">
    <text evidence="12">The sequence shown here is derived from an EMBL/GenBank/DDBJ whole genome shotgun (WGS) entry which is preliminary data.</text>
</comment>
<dbReference type="GO" id="GO:0006298">
    <property type="term" value="P:mismatch repair"/>
    <property type="evidence" value="ECO:0007669"/>
    <property type="project" value="UniProtKB-UniRule"/>
</dbReference>
<dbReference type="EMBL" id="DVOE01000033">
    <property type="protein sequence ID" value="HIU98654.1"/>
    <property type="molecule type" value="Genomic_DNA"/>
</dbReference>
<dbReference type="InterPro" id="IPR007860">
    <property type="entry name" value="DNA_mmatch_repair_MutS_con_dom"/>
</dbReference>
<dbReference type="SUPFAM" id="SSF55271">
    <property type="entry name" value="DNA repair protein MutS, domain I"/>
    <property type="match status" value="1"/>
</dbReference>
<dbReference type="GO" id="GO:0030983">
    <property type="term" value="F:mismatched DNA binding"/>
    <property type="evidence" value="ECO:0007669"/>
    <property type="project" value="InterPro"/>
</dbReference>
<dbReference type="Pfam" id="PF00488">
    <property type="entry name" value="MutS_V"/>
    <property type="match status" value="1"/>
</dbReference>
<dbReference type="InterPro" id="IPR045076">
    <property type="entry name" value="MutS"/>
</dbReference>
<dbReference type="InterPro" id="IPR007695">
    <property type="entry name" value="DNA_mismatch_repair_MutS-lik_N"/>
</dbReference>
<gene>
    <name evidence="9 12" type="primary">mutS</name>
    <name evidence="12" type="ORF">IAC73_02280</name>
</gene>
<evidence type="ECO:0000256" key="4">
    <source>
        <dbReference type="ARBA" id="ARBA00022763"/>
    </source>
</evidence>
<dbReference type="SUPFAM" id="SSF52540">
    <property type="entry name" value="P-loop containing nucleoside triphosphate hydrolases"/>
    <property type="match status" value="1"/>
</dbReference>
<evidence type="ECO:0000259" key="11">
    <source>
        <dbReference type="PROSITE" id="PS00486"/>
    </source>
</evidence>
<dbReference type="GO" id="GO:0003684">
    <property type="term" value="F:damaged DNA binding"/>
    <property type="evidence" value="ECO:0007669"/>
    <property type="project" value="UniProtKB-UniRule"/>
</dbReference>
<dbReference type="GO" id="GO:0005829">
    <property type="term" value="C:cytosol"/>
    <property type="evidence" value="ECO:0007669"/>
    <property type="project" value="TreeGrafter"/>
</dbReference>
<keyword evidence="7 9" id="KW-0234">DNA repair</keyword>
<dbReference type="Gene3D" id="3.40.1170.10">
    <property type="entry name" value="DNA repair protein MutS, domain I"/>
    <property type="match status" value="1"/>
</dbReference>
<dbReference type="Gene3D" id="3.30.420.110">
    <property type="entry name" value="MutS, connector domain"/>
    <property type="match status" value="1"/>
</dbReference>
<dbReference type="GO" id="GO:0005524">
    <property type="term" value="F:ATP binding"/>
    <property type="evidence" value="ECO:0007669"/>
    <property type="project" value="UniProtKB-UniRule"/>
</dbReference>
<evidence type="ECO:0000256" key="5">
    <source>
        <dbReference type="ARBA" id="ARBA00022840"/>
    </source>
</evidence>
<evidence type="ECO:0000313" key="13">
    <source>
        <dbReference type="Proteomes" id="UP000886857"/>
    </source>
</evidence>
<evidence type="ECO:0000256" key="6">
    <source>
        <dbReference type="ARBA" id="ARBA00023125"/>
    </source>
</evidence>
<evidence type="ECO:0000256" key="9">
    <source>
        <dbReference type="HAMAP-Rule" id="MF_00096"/>
    </source>
</evidence>
<dbReference type="PIRSF" id="PIRSF037677">
    <property type="entry name" value="DNA_mis_repair_Msh6"/>
    <property type="match status" value="1"/>
</dbReference>
<reference evidence="12" key="2">
    <citation type="journal article" date="2021" name="PeerJ">
        <title>Extensive microbial diversity within the chicken gut microbiome revealed by metagenomics and culture.</title>
        <authorList>
            <person name="Gilroy R."/>
            <person name="Ravi A."/>
            <person name="Getino M."/>
            <person name="Pursley I."/>
            <person name="Horton D.L."/>
            <person name="Alikhan N.F."/>
            <person name="Baker D."/>
            <person name="Gharbi K."/>
            <person name="Hall N."/>
            <person name="Watson M."/>
            <person name="Adriaenssens E.M."/>
            <person name="Foster-Nyarko E."/>
            <person name="Jarju S."/>
            <person name="Secka A."/>
            <person name="Antonio M."/>
            <person name="Oren A."/>
            <person name="Chaudhuri R.R."/>
            <person name="La Ragione R."/>
            <person name="Hildebrand F."/>
            <person name="Pallen M.J."/>
        </authorList>
    </citation>
    <scope>NUCLEOTIDE SEQUENCE</scope>
    <source>
        <strain evidence="12">10406</strain>
    </source>
</reference>
<dbReference type="InterPro" id="IPR007696">
    <property type="entry name" value="DNA_mismatch_repair_MutS_core"/>
</dbReference>
<dbReference type="InterPro" id="IPR000432">
    <property type="entry name" value="DNA_mismatch_repair_MutS_C"/>
</dbReference>
<protein>
    <recommendedName>
        <fullName evidence="2 9">DNA mismatch repair protein MutS</fullName>
    </recommendedName>
</protein>
<evidence type="ECO:0000256" key="1">
    <source>
        <dbReference type="ARBA" id="ARBA00006271"/>
    </source>
</evidence>
<evidence type="ECO:0000313" key="12">
    <source>
        <dbReference type="EMBL" id="HIU98654.1"/>
    </source>
</evidence>
<dbReference type="InterPro" id="IPR036187">
    <property type="entry name" value="DNA_mismatch_repair_MutS_sf"/>
</dbReference>
<sequence length="879" mass="97312">MIDTSKLSPMMKRYMEIKAQYPDCLLFFRLGDFYEMFFEDAEKASRILDLVLTGRDCGLERRAPMCGVPYHAVDNYIRRLIDAGCRVAICEQLTDPKESKGMVERDVVRVVTPGTLVEEDILDEKKSNYLASVYAAANGCGLAWADISTGEFCLTEYTGEDRLEKLSDMLAAVEPSECVCNEKFLPLVSEVRYFRSRETKPRCYHDFAYYFTGAAKKLADALGVASLDAFECSDKEYAVSAAGGLYEYLLQTQKRSLRQLSGLVYVRDKSFMLLDEATRRNLELTARLRDGKRTGSLIGVLDRTLTAQGARLLMRWVSRPLRDEKQINARLGAVQKLVEDRTARESLTAALKRVRDLERLLGRLAYGTAGARELISVADTLDAVPDLKTALKGLKDPLLKAAGGDLDPMPEEAAVLDAALERGRDPRIKNGGETGVVRRGYSDRLDALRDIESTAKVWLSDLEARERDETGIRTLKVGFNKVFGYYIEVSKSFADKVPYRYQRKQTLVGGERFVTDELKEIETKILTAGEEAAALESKILAELKEMLIAKLGALQTTARATAALDALLSFATVSAANGYVRPVIGSKVKALKIKAGRHPVVETLMERGAYVPNDTLLDGEDNRTVVLTGPNMAGKSTYMRQVALIVLMAHIGCFVPAESAEITLTDRIFTRIGASDDLGGGQSTFMVEMIEVATILNYATSSSLLILDEIGRGTSTYDGLAIAWAVLEHITSEIRAKTLFATHFHELTEAESFGGVKNYRVLVGEDRDRIVFLHKIVRGSAPRSFGVEVASLAGVRRDVVEKAKRILAELEKQGELRDANGILLAADTKRKTEQLGLFDREESAVEKELRDIDPDNLTPMQALAVLADLKRRLDEECGG</sequence>
<dbReference type="Gene3D" id="3.40.50.300">
    <property type="entry name" value="P-loop containing nucleotide triphosphate hydrolases"/>
    <property type="match status" value="1"/>
</dbReference>
<dbReference type="PROSITE" id="PS00486">
    <property type="entry name" value="DNA_MISMATCH_REPAIR_2"/>
    <property type="match status" value="1"/>
</dbReference>
<dbReference type="InterPro" id="IPR036678">
    <property type="entry name" value="MutS_con_dom_sf"/>
</dbReference>
<dbReference type="Gene3D" id="6.10.140.430">
    <property type="match status" value="1"/>
</dbReference>
<dbReference type="Pfam" id="PF05192">
    <property type="entry name" value="MutS_III"/>
    <property type="match status" value="1"/>
</dbReference>
<proteinExistence type="inferred from homology"/>
<name>A0A9D1N9C9_9FIRM</name>
<dbReference type="Pfam" id="PF05188">
    <property type="entry name" value="MutS_II"/>
    <property type="match status" value="1"/>
</dbReference>
<feature type="binding site" evidence="9">
    <location>
        <begin position="629"/>
        <end position="636"/>
    </location>
    <ligand>
        <name>ATP</name>
        <dbReference type="ChEBI" id="CHEBI:30616"/>
    </ligand>
</feature>
<accession>A0A9D1N9C9</accession>
<dbReference type="FunFam" id="1.10.1420.10:FF:000001">
    <property type="entry name" value="DNA mismatch repair protein MutS"/>
    <property type="match status" value="1"/>
</dbReference>
<dbReference type="InterPro" id="IPR005748">
    <property type="entry name" value="DNA_mismatch_repair_MutS"/>
</dbReference>
<dbReference type="PANTHER" id="PTHR11361:SF34">
    <property type="entry name" value="DNA MISMATCH REPAIR PROTEIN MSH1, MITOCHONDRIAL"/>
    <property type="match status" value="1"/>
</dbReference>
<comment type="similarity">
    <text evidence="1 9 10">Belongs to the DNA mismatch repair MutS family.</text>
</comment>
<dbReference type="InterPro" id="IPR017261">
    <property type="entry name" value="DNA_mismatch_repair_MutS/MSH"/>
</dbReference>
<evidence type="ECO:0000256" key="2">
    <source>
        <dbReference type="ARBA" id="ARBA00021982"/>
    </source>
</evidence>
<dbReference type="PANTHER" id="PTHR11361">
    <property type="entry name" value="DNA MISMATCH REPAIR PROTEIN MUTS FAMILY MEMBER"/>
    <property type="match status" value="1"/>
</dbReference>
<dbReference type="CDD" id="cd03284">
    <property type="entry name" value="ABC_MutS1"/>
    <property type="match status" value="1"/>
</dbReference>
<dbReference type="NCBIfam" id="NF003810">
    <property type="entry name" value="PRK05399.1"/>
    <property type="match status" value="1"/>
</dbReference>
<keyword evidence="6 9" id="KW-0238">DNA-binding</keyword>
<dbReference type="SMART" id="SM00534">
    <property type="entry name" value="MUTSac"/>
    <property type="match status" value="1"/>
</dbReference>
<reference evidence="12" key="1">
    <citation type="submission" date="2020-10" db="EMBL/GenBank/DDBJ databases">
        <authorList>
            <person name="Gilroy R."/>
        </authorList>
    </citation>
    <scope>NUCLEOTIDE SEQUENCE</scope>
    <source>
        <strain evidence="12">10406</strain>
    </source>
</reference>
<dbReference type="NCBIfam" id="TIGR01070">
    <property type="entry name" value="mutS1"/>
    <property type="match status" value="1"/>
</dbReference>
<dbReference type="FunFam" id="3.40.1170.10:FF:000001">
    <property type="entry name" value="DNA mismatch repair protein MutS"/>
    <property type="match status" value="1"/>
</dbReference>
<dbReference type="Pfam" id="PF01624">
    <property type="entry name" value="MutS_I"/>
    <property type="match status" value="1"/>
</dbReference>
<feature type="domain" description="DNA mismatch repair proteins mutS family" evidence="11">
    <location>
        <begin position="703"/>
        <end position="719"/>
    </location>
</feature>
<dbReference type="InterPro" id="IPR016151">
    <property type="entry name" value="DNA_mismatch_repair_MutS_N"/>
</dbReference>
<dbReference type="Proteomes" id="UP000886857">
    <property type="component" value="Unassembled WGS sequence"/>
</dbReference>
<dbReference type="InterPro" id="IPR027417">
    <property type="entry name" value="P-loop_NTPase"/>
</dbReference>
<dbReference type="Pfam" id="PF05190">
    <property type="entry name" value="MutS_IV"/>
    <property type="match status" value="1"/>
</dbReference>
<keyword evidence="4 9" id="KW-0227">DNA damage</keyword>
<dbReference type="AlphaFoldDB" id="A0A9D1N9C9"/>
<dbReference type="GO" id="GO:0140664">
    <property type="term" value="F:ATP-dependent DNA damage sensor activity"/>
    <property type="evidence" value="ECO:0007669"/>
    <property type="project" value="InterPro"/>
</dbReference>